<dbReference type="PRINTS" id="PR00420">
    <property type="entry name" value="RNGMNOXGNASE"/>
</dbReference>
<protein>
    <recommendedName>
        <fullName evidence="6">FAD-binding domain-containing protein</fullName>
    </recommendedName>
</protein>
<proteinExistence type="inferred from homology"/>
<keyword evidence="5" id="KW-0472">Membrane</keyword>
<evidence type="ECO:0000256" key="2">
    <source>
        <dbReference type="ARBA" id="ARBA00022630"/>
    </source>
</evidence>
<accession>A0A9P3HCP3</accession>
<reference evidence="7" key="1">
    <citation type="submission" date="2021-11" db="EMBL/GenBank/DDBJ databases">
        <authorList>
            <person name="Herlambang A."/>
            <person name="Guo Y."/>
            <person name="Takashima Y."/>
            <person name="Nishizawa T."/>
        </authorList>
    </citation>
    <scope>NUCLEOTIDE SEQUENCE</scope>
    <source>
        <strain evidence="7">E1425</strain>
    </source>
</reference>
<evidence type="ECO:0000256" key="4">
    <source>
        <dbReference type="ARBA" id="ARBA00023002"/>
    </source>
</evidence>
<dbReference type="InterPro" id="IPR050562">
    <property type="entry name" value="FAD_mOase_fung"/>
</dbReference>
<feature type="domain" description="FAD-binding" evidence="6">
    <location>
        <begin position="28"/>
        <end position="411"/>
    </location>
</feature>
<comment type="similarity">
    <text evidence="1">Belongs to the paxM FAD-dependent monooxygenase family.</text>
</comment>
<evidence type="ECO:0000313" key="7">
    <source>
        <dbReference type="EMBL" id="GJJ73937.1"/>
    </source>
</evidence>
<evidence type="ECO:0000259" key="6">
    <source>
        <dbReference type="Pfam" id="PF01494"/>
    </source>
</evidence>
<dbReference type="Proteomes" id="UP000827284">
    <property type="component" value="Unassembled WGS sequence"/>
</dbReference>
<sequence>MASAQSPPSSGPAKPRPAQWADLGALRIVVVGAGMGGLFLGALLERMNIDFVILERHNGPKPTGGVMSLNAGILPVFSQLGIYEELRKPTRSYPVHCTHFVDERVGGECELRVKDFRIKVGYNHLVLPRPELSQILLSLLRPGRVQYGKQVIDINEMYKSPKTTASSPTVKVKCLDRTEYVCHFVVGADGAYSTVRQLVFDNLTKLGRLPFQDRSGFKNPYLTLVGTTTRLPADDFKNVNEHFCYFYQTIGKGKAFSWSTLTVPNGRICWSVQKQIELSDYTDRQDQYQKAGGGWETDSIEEMIEEVRDFKTSYGPTIGTLIDYTPRESISKVYLEEKLFRTWHHGKVVLIGDAAHKMLPSAGQGAVNAMQDCVVLANCIYDLTDLDGRSFSKAFHTYSTLRRPYVVAQMQASEKNAELMFSQKWRHMAKRWLAFRRGTITYSTKDMVKDAWYQPQLGFMPAVDVLGSISAITQQEPCRRYRYELKQAAREKKAALAAAAAAASATSEELAVLDDIESVTSSISALDFISGPGTDALSDTASELSREVASGSYLELKPLEITGDDYYLDGRFSSSDDGTASKGSDGDYTVEFFDKSSLAILRAPISESFIAEAI</sequence>
<evidence type="ECO:0000313" key="8">
    <source>
        <dbReference type="Proteomes" id="UP000827284"/>
    </source>
</evidence>
<dbReference type="PANTHER" id="PTHR47356">
    <property type="entry name" value="FAD-DEPENDENT MONOOXYGENASE ASQG-RELATED"/>
    <property type="match status" value="1"/>
</dbReference>
<dbReference type="GO" id="GO:0071949">
    <property type="term" value="F:FAD binding"/>
    <property type="evidence" value="ECO:0007669"/>
    <property type="project" value="InterPro"/>
</dbReference>
<reference evidence="7" key="2">
    <citation type="journal article" date="2022" name="Microbiol. Resour. Announc.">
        <title>Whole-Genome Sequence of Entomortierella parvispora E1425, a Mucoromycotan Fungus Associated with Burkholderiaceae-Related Endosymbiotic Bacteria.</title>
        <authorList>
            <person name="Herlambang A."/>
            <person name="Guo Y."/>
            <person name="Takashima Y."/>
            <person name="Narisawa K."/>
            <person name="Ohta H."/>
            <person name="Nishizawa T."/>
        </authorList>
    </citation>
    <scope>NUCLEOTIDE SEQUENCE</scope>
    <source>
        <strain evidence="7">E1425</strain>
    </source>
</reference>
<keyword evidence="2" id="KW-0285">Flavoprotein</keyword>
<keyword evidence="8" id="KW-1185">Reference proteome</keyword>
<name>A0A9P3HCP3_9FUNG</name>
<dbReference type="OrthoDB" id="10029326at2759"/>
<evidence type="ECO:0000256" key="1">
    <source>
        <dbReference type="ARBA" id="ARBA00007992"/>
    </source>
</evidence>
<dbReference type="InterPro" id="IPR036188">
    <property type="entry name" value="FAD/NAD-bd_sf"/>
</dbReference>
<dbReference type="AlphaFoldDB" id="A0A9P3HCP3"/>
<evidence type="ECO:0000256" key="3">
    <source>
        <dbReference type="ARBA" id="ARBA00022827"/>
    </source>
</evidence>
<keyword evidence="5" id="KW-0812">Transmembrane</keyword>
<dbReference type="PANTHER" id="PTHR47356:SF2">
    <property type="entry name" value="FAD-BINDING DOMAIN-CONTAINING PROTEIN-RELATED"/>
    <property type="match status" value="1"/>
</dbReference>
<keyword evidence="3" id="KW-0274">FAD</keyword>
<dbReference type="GO" id="GO:0004497">
    <property type="term" value="F:monooxygenase activity"/>
    <property type="evidence" value="ECO:0007669"/>
    <property type="project" value="InterPro"/>
</dbReference>
<gene>
    <name evidence="7" type="ORF">EMPS_06295</name>
</gene>
<feature type="transmembrane region" description="Helical" evidence="5">
    <location>
        <begin position="24"/>
        <end position="44"/>
    </location>
</feature>
<comment type="caution">
    <text evidence="7">The sequence shown here is derived from an EMBL/GenBank/DDBJ whole genome shotgun (WGS) entry which is preliminary data.</text>
</comment>
<keyword evidence="4" id="KW-0560">Oxidoreductase</keyword>
<dbReference type="Gene3D" id="3.50.50.60">
    <property type="entry name" value="FAD/NAD(P)-binding domain"/>
    <property type="match status" value="1"/>
</dbReference>
<dbReference type="EMBL" id="BQFW01000008">
    <property type="protein sequence ID" value="GJJ73937.1"/>
    <property type="molecule type" value="Genomic_DNA"/>
</dbReference>
<evidence type="ECO:0000256" key="5">
    <source>
        <dbReference type="SAM" id="Phobius"/>
    </source>
</evidence>
<dbReference type="SUPFAM" id="SSF51905">
    <property type="entry name" value="FAD/NAD(P)-binding domain"/>
    <property type="match status" value="1"/>
</dbReference>
<keyword evidence="5" id="KW-1133">Transmembrane helix</keyword>
<dbReference type="InterPro" id="IPR002938">
    <property type="entry name" value="FAD-bd"/>
</dbReference>
<organism evidence="7 8">
    <name type="scientific">Entomortierella parvispora</name>
    <dbReference type="NCBI Taxonomy" id="205924"/>
    <lineage>
        <taxon>Eukaryota</taxon>
        <taxon>Fungi</taxon>
        <taxon>Fungi incertae sedis</taxon>
        <taxon>Mucoromycota</taxon>
        <taxon>Mortierellomycotina</taxon>
        <taxon>Mortierellomycetes</taxon>
        <taxon>Mortierellales</taxon>
        <taxon>Mortierellaceae</taxon>
        <taxon>Entomortierella</taxon>
    </lineage>
</organism>
<dbReference type="Pfam" id="PF01494">
    <property type="entry name" value="FAD_binding_3"/>
    <property type="match status" value="1"/>
</dbReference>